<dbReference type="Proteomes" id="UP000195437">
    <property type="component" value="Chromosome"/>
</dbReference>
<keyword evidence="1" id="KW-0472">Membrane</keyword>
<sequence length="280" mass="31724">MNNPIALIGSSVLQLVGGNVYIFLFVIVYIGVFLWLYKELRKEDSERTGKVLERFDKTVETLGKLENSLLQYLEGTKDREAQKQMYDLIGSSYPYLQISLIEKIQGIFTDTSTEYGKECIDLIRKEVRVLKNYNEGAVPKLANGELTSWVEQFVAMIISRFVKPAYVALLILGGLYSFVATILISVSRLYSTSQVWEFVLCIIAVCFLGVFIVITITSIADGRWKQFLRFDGPLLLLPPLLGVVLTSGIVARGVSFSLFVGVLLYFYYTQRKNKVMREEA</sequence>
<evidence type="ECO:0000313" key="3">
    <source>
        <dbReference type="Proteomes" id="UP000195437"/>
    </source>
</evidence>
<protein>
    <submittedName>
        <fullName evidence="2">Uncharacterized protein</fullName>
    </submittedName>
</protein>
<feature type="transmembrane region" description="Helical" evidence="1">
    <location>
        <begin position="240"/>
        <end position="268"/>
    </location>
</feature>
<accession>A0A1Y0ITF9</accession>
<dbReference type="AlphaFoldDB" id="A0A1Y0ITF9"/>
<reference evidence="3" key="1">
    <citation type="submission" date="2017-05" db="EMBL/GenBank/DDBJ databases">
        <authorList>
            <person name="Sung H."/>
        </authorList>
    </citation>
    <scope>NUCLEOTIDE SEQUENCE [LARGE SCALE GENOMIC DNA]</scope>
    <source>
        <strain evidence="3">AR23208</strain>
    </source>
</reference>
<name>A0A1Y0ITF9_9BACL</name>
<keyword evidence="3" id="KW-1185">Reference proteome</keyword>
<feature type="transmembrane region" description="Helical" evidence="1">
    <location>
        <begin position="198"/>
        <end position="220"/>
    </location>
</feature>
<keyword evidence="1" id="KW-1133">Transmembrane helix</keyword>
<dbReference type="KEGG" id="tum:CBW65_18665"/>
<dbReference type="EMBL" id="CP021434">
    <property type="protein sequence ID" value="ARU62765.1"/>
    <property type="molecule type" value="Genomic_DNA"/>
</dbReference>
<keyword evidence="1" id="KW-0812">Transmembrane</keyword>
<evidence type="ECO:0000313" key="2">
    <source>
        <dbReference type="EMBL" id="ARU62765.1"/>
    </source>
</evidence>
<feature type="transmembrane region" description="Helical" evidence="1">
    <location>
        <begin position="12"/>
        <end position="37"/>
    </location>
</feature>
<evidence type="ECO:0000256" key="1">
    <source>
        <dbReference type="SAM" id="Phobius"/>
    </source>
</evidence>
<proteinExistence type="predicted"/>
<organism evidence="2 3">
    <name type="scientific">Tumebacillus avium</name>
    <dbReference type="NCBI Taxonomy" id="1903704"/>
    <lineage>
        <taxon>Bacteria</taxon>
        <taxon>Bacillati</taxon>
        <taxon>Bacillota</taxon>
        <taxon>Bacilli</taxon>
        <taxon>Bacillales</taxon>
        <taxon>Alicyclobacillaceae</taxon>
        <taxon>Tumebacillus</taxon>
    </lineage>
</organism>
<feature type="transmembrane region" description="Helical" evidence="1">
    <location>
        <begin position="165"/>
        <end position="186"/>
    </location>
</feature>
<dbReference type="RefSeq" id="WP_087458115.1">
    <property type="nucleotide sequence ID" value="NZ_CP021434.1"/>
</dbReference>
<gene>
    <name evidence="2" type="ORF">CBW65_18665</name>
</gene>